<reference evidence="1 2" key="1">
    <citation type="submission" date="2016-11" db="EMBL/GenBank/DDBJ databases">
        <authorList>
            <person name="Jaros S."/>
            <person name="Januszkiewicz K."/>
            <person name="Wedrychowicz H."/>
        </authorList>
    </citation>
    <scope>NUCLEOTIDE SEQUENCE [LARGE SCALE GENOMIC DNA]</scope>
    <source>
        <strain evidence="1 2">GAS242</strain>
    </source>
</reference>
<organism evidence="1 2">
    <name type="scientific">Bradyrhizobium erythrophlei</name>
    <dbReference type="NCBI Taxonomy" id="1437360"/>
    <lineage>
        <taxon>Bacteria</taxon>
        <taxon>Pseudomonadati</taxon>
        <taxon>Pseudomonadota</taxon>
        <taxon>Alphaproteobacteria</taxon>
        <taxon>Hyphomicrobiales</taxon>
        <taxon>Nitrobacteraceae</taxon>
        <taxon>Bradyrhizobium</taxon>
    </lineage>
</organism>
<dbReference type="OrthoDB" id="8240972at2"/>
<dbReference type="RefSeq" id="WP_079567342.1">
    <property type="nucleotide sequence ID" value="NZ_LT670818.1"/>
</dbReference>
<sequence length="105" mass="11988">MTWQAELAALIEETMAHVKAVEGTNVKPIVPLKIVDRAFAESPRPARLEPMDWSSAGSERDEIMRRVASFKAVQERMQRERADYCEQTLSNARFVARVKERLPTS</sequence>
<protein>
    <submittedName>
        <fullName evidence="1">Uncharacterized protein</fullName>
    </submittedName>
</protein>
<proteinExistence type="predicted"/>
<evidence type="ECO:0000313" key="1">
    <source>
        <dbReference type="EMBL" id="SHG73365.1"/>
    </source>
</evidence>
<dbReference type="EMBL" id="LT670818">
    <property type="protein sequence ID" value="SHG73365.1"/>
    <property type="molecule type" value="Genomic_DNA"/>
</dbReference>
<evidence type="ECO:0000313" key="2">
    <source>
        <dbReference type="Proteomes" id="UP000190675"/>
    </source>
</evidence>
<dbReference type="Proteomes" id="UP000190675">
    <property type="component" value="Chromosome I"/>
</dbReference>
<name>A0A1M5M830_9BRAD</name>
<dbReference type="AlphaFoldDB" id="A0A1M5M830"/>
<gene>
    <name evidence="1" type="ORF">SAMN05444169_3873</name>
</gene>
<accession>A0A1M5M830</accession>